<dbReference type="InterPro" id="IPR029151">
    <property type="entry name" value="Sensor-like_sf"/>
</dbReference>
<feature type="transmembrane region" description="Helical" evidence="2">
    <location>
        <begin position="12"/>
        <end position="30"/>
    </location>
</feature>
<keyword evidence="2" id="KW-0812">Transmembrane</keyword>
<protein>
    <recommendedName>
        <fullName evidence="5">Cache domain-containing protein</fullName>
    </recommendedName>
</protein>
<accession>A0A955RL67</accession>
<evidence type="ECO:0000313" key="4">
    <source>
        <dbReference type="Proteomes" id="UP000714915"/>
    </source>
</evidence>
<dbReference type="AlphaFoldDB" id="A0A955RL67"/>
<keyword evidence="2" id="KW-1133">Transmembrane helix</keyword>
<evidence type="ECO:0000256" key="2">
    <source>
        <dbReference type="SAM" id="Phobius"/>
    </source>
</evidence>
<dbReference type="Proteomes" id="UP000714915">
    <property type="component" value="Unassembled WGS sequence"/>
</dbReference>
<keyword evidence="1" id="KW-0175">Coiled coil</keyword>
<dbReference type="EMBL" id="JAGQLF010000014">
    <property type="protein sequence ID" value="MCA9386741.1"/>
    <property type="molecule type" value="Genomic_DNA"/>
</dbReference>
<comment type="caution">
    <text evidence="3">The sequence shown here is derived from an EMBL/GenBank/DDBJ whole genome shotgun (WGS) entry which is preliminary data.</text>
</comment>
<evidence type="ECO:0000313" key="3">
    <source>
        <dbReference type="EMBL" id="MCA9386741.1"/>
    </source>
</evidence>
<keyword evidence="2" id="KW-0472">Membrane</keyword>
<feature type="transmembrane region" description="Helical" evidence="2">
    <location>
        <begin position="306"/>
        <end position="324"/>
    </location>
</feature>
<reference evidence="3" key="2">
    <citation type="journal article" date="2021" name="Microbiome">
        <title>Successional dynamics and alternative stable states in a saline activated sludge microbial community over 9 years.</title>
        <authorList>
            <person name="Wang Y."/>
            <person name="Ye J."/>
            <person name="Ju F."/>
            <person name="Liu L."/>
            <person name="Boyd J.A."/>
            <person name="Deng Y."/>
            <person name="Parks D.H."/>
            <person name="Jiang X."/>
            <person name="Yin X."/>
            <person name="Woodcroft B.J."/>
            <person name="Tyson G.W."/>
            <person name="Hugenholtz P."/>
            <person name="Polz M.F."/>
            <person name="Zhang T."/>
        </authorList>
    </citation>
    <scope>NUCLEOTIDE SEQUENCE</scope>
    <source>
        <strain evidence="3">HKST-UBA09</strain>
    </source>
</reference>
<proteinExistence type="predicted"/>
<dbReference type="SUPFAM" id="SSF103190">
    <property type="entry name" value="Sensory domain-like"/>
    <property type="match status" value="1"/>
</dbReference>
<organism evidence="3 4">
    <name type="scientific">Candidatus Dojkabacteria bacterium</name>
    <dbReference type="NCBI Taxonomy" id="2099670"/>
    <lineage>
        <taxon>Bacteria</taxon>
        <taxon>Candidatus Dojkabacteria</taxon>
    </lineage>
</organism>
<evidence type="ECO:0008006" key="5">
    <source>
        <dbReference type="Google" id="ProtNLM"/>
    </source>
</evidence>
<gene>
    <name evidence="3" type="ORF">KC669_01775</name>
</gene>
<feature type="coiled-coil region" evidence="1">
    <location>
        <begin position="390"/>
        <end position="417"/>
    </location>
</feature>
<sequence>MGIKSKVLVTNFVTYLVYMFIAIAAVAFVIRGQLTEAAKQENKVIVESIGNVILQDFVKFERSVTYLSQEQTAKDFLANPSIENFERTEVVVRNTLAGADDYDFAYILDTGGLTIFSTEKELLYNNYDFRPYFQNALNGRVTITSAIGVTTNEPGFYASAPIFEDIDGKRSVIGVIVIKFRPDLLFDTIEQSDFDNVSISDISLVDQHGLIFETNNETQLYKTVGLPSVGTISRIEESQILSSNNLEYLGYNKVQEFIEEKREGYYQVVEEGNTNLSSSVYKIPGYNYFVFSQFDFSDYGSALQNILLLVVGIVPFILLIGAVLTSRIISQQLKVFDNFLSSIQSAIKNKAKLVLDTTVPQLKETQDIYNDLIDDMYKITNESKSNTNQKTPYDEEIEQLKSENEKLKTRLEETEKFSEEITALLKSNKND</sequence>
<evidence type="ECO:0000256" key="1">
    <source>
        <dbReference type="SAM" id="Coils"/>
    </source>
</evidence>
<dbReference type="Gene3D" id="3.30.450.20">
    <property type="entry name" value="PAS domain"/>
    <property type="match status" value="1"/>
</dbReference>
<name>A0A955RL67_9BACT</name>
<reference evidence="3" key="1">
    <citation type="submission" date="2020-04" db="EMBL/GenBank/DDBJ databases">
        <authorList>
            <person name="Zhang T."/>
        </authorList>
    </citation>
    <scope>NUCLEOTIDE SEQUENCE</scope>
    <source>
        <strain evidence="3">HKST-UBA09</strain>
    </source>
</reference>